<organism evidence="2 3">
    <name type="scientific">Serendipita vermifera MAFF 305830</name>
    <dbReference type="NCBI Taxonomy" id="933852"/>
    <lineage>
        <taxon>Eukaryota</taxon>
        <taxon>Fungi</taxon>
        <taxon>Dikarya</taxon>
        <taxon>Basidiomycota</taxon>
        <taxon>Agaricomycotina</taxon>
        <taxon>Agaricomycetes</taxon>
        <taxon>Sebacinales</taxon>
        <taxon>Serendipitaceae</taxon>
        <taxon>Serendipita</taxon>
    </lineage>
</organism>
<reference evidence="3" key="2">
    <citation type="submission" date="2015-01" db="EMBL/GenBank/DDBJ databases">
        <title>Evolutionary Origins and Diversification of the Mycorrhizal Mutualists.</title>
        <authorList>
            <consortium name="DOE Joint Genome Institute"/>
            <consortium name="Mycorrhizal Genomics Consortium"/>
            <person name="Kohler A."/>
            <person name="Kuo A."/>
            <person name="Nagy L.G."/>
            <person name="Floudas D."/>
            <person name="Copeland A."/>
            <person name="Barry K.W."/>
            <person name="Cichocki N."/>
            <person name="Veneault-Fourrey C."/>
            <person name="LaButti K."/>
            <person name="Lindquist E.A."/>
            <person name="Lipzen A."/>
            <person name="Lundell T."/>
            <person name="Morin E."/>
            <person name="Murat C."/>
            <person name="Riley R."/>
            <person name="Ohm R."/>
            <person name="Sun H."/>
            <person name="Tunlid A."/>
            <person name="Henrissat B."/>
            <person name="Grigoriev I.V."/>
            <person name="Hibbett D.S."/>
            <person name="Martin F."/>
        </authorList>
    </citation>
    <scope>NUCLEOTIDE SEQUENCE [LARGE SCALE GENOMIC DNA]</scope>
    <source>
        <strain evidence="3">MAFF 305830</strain>
    </source>
</reference>
<protein>
    <submittedName>
        <fullName evidence="2">Uncharacterized protein</fullName>
    </submittedName>
</protein>
<gene>
    <name evidence="2" type="ORF">M408DRAFT_21642</name>
</gene>
<evidence type="ECO:0000313" key="2">
    <source>
        <dbReference type="EMBL" id="KIM30815.1"/>
    </source>
</evidence>
<name>A0A0C3B1V2_SERVB</name>
<keyword evidence="3" id="KW-1185">Reference proteome</keyword>
<feature type="region of interest" description="Disordered" evidence="1">
    <location>
        <begin position="91"/>
        <end position="113"/>
    </location>
</feature>
<reference evidence="2 3" key="1">
    <citation type="submission" date="2014-04" db="EMBL/GenBank/DDBJ databases">
        <authorList>
            <consortium name="DOE Joint Genome Institute"/>
            <person name="Kuo A."/>
            <person name="Zuccaro A."/>
            <person name="Kohler A."/>
            <person name="Nagy L.G."/>
            <person name="Floudas D."/>
            <person name="Copeland A."/>
            <person name="Barry K.W."/>
            <person name="Cichocki N."/>
            <person name="Veneault-Fourrey C."/>
            <person name="LaButti K."/>
            <person name="Lindquist E.A."/>
            <person name="Lipzen A."/>
            <person name="Lundell T."/>
            <person name="Morin E."/>
            <person name="Murat C."/>
            <person name="Sun H."/>
            <person name="Tunlid A."/>
            <person name="Henrissat B."/>
            <person name="Grigoriev I.V."/>
            <person name="Hibbett D.S."/>
            <person name="Martin F."/>
            <person name="Nordberg H.P."/>
            <person name="Cantor M.N."/>
            <person name="Hua S.X."/>
        </authorList>
    </citation>
    <scope>NUCLEOTIDE SEQUENCE [LARGE SCALE GENOMIC DNA]</scope>
    <source>
        <strain evidence="2 3">MAFF 305830</strain>
    </source>
</reference>
<evidence type="ECO:0000313" key="3">
    <source>
        <dbReference type="Proteomes" id="UP000054097"/>
    </source>
</evidence>
<dbReference type="AlphaFoldDB" id="A0A0C3B1V2"/>
<dbReference type="HOGENOM" id="CLU_1511494_0_0_1"/>
<evidence type="ECO:0000256" key="1">
    <source>
        <dbReference type="SAM" id="MobiDB-lite"/>
    </source>
</evidence>
<dbReference type="Proteomes" id="UP000054097">
    <property type="component" value="Unassembled WGS sequence"/>
</dbReference>
<sequence length="191" mass="20605">MSAFDANVTSAPNGGYRINIPTDTAVVMFGTVTANWKQSVRAAFQHDGTQPGESMNDVYYTFEGSGQGLMSIGPIALPSVVPARTPVLAEETEDQMRVPEPITGPDSTNDGTSVTIRPSNRPRHLTLKFEADRPGAQAGTVASKVTWKKNKVTNYAIYFTFYTEDGGDGDNHDSTFTVNMVLAKKPRVAGK</sequence>
<accession>A0A0C3B1V2</accession>
<dbReference type="EMBL" id="KN824283">
    <property type="protein sequence ID" value="KIM30815.1"/>
    <property type="molecule type" value="Genomic_DNA"/>
</dbReference>
<proteinExistence type="predicted"/>